<evidence type="ECO:0000256" key="4">
    <source>
        <dbReference type="PIRNR" id="PIRNR004692"/>
    </source>
</evidence>
<dbReference type="GO" id="GO:0019146">
    <property type="term" value="F:arabinose-5-phosphate isomerase activity"/>
    <property type="evidence" value="ECO:0007669"/>
    <property type="project" value="UniProtKB-ARBA"/>
</dbReference>
<dbReference type="InterPro" id="IPR050986">
    <property type="entry name" value="GutQ/KpsF_isomerases"/>
</dbReference>
<keyword evidence="2" id="KW-0677">Repeat</keyword>
<dbReference type="PANTHER" id="PTHR42745">
    <property type="match status" value="1"/>
</dbReference>
<keyword evidence="5" id="KW-0862">Zinc</keyword>
<sequence length="324" mass="35336">MIIEQAKKVLRIEAEGLLSLIERVNQSFVDMVELVNQCTGRLVIGGIGKSGLVGQKIVATLNSTGTHALFLHPVEAMHGDLGMLDAHDIFLAISYSGETRELNSLLPIIRDMGCKTIAFTGGLNSSLARLSDIVIDIGIPKEACPMGLAPTTSTTATLAMGDALAVALINKHQFKSSDFKKFHPGGNLGQRLSMKIKDLMMTDEQLPLVNENRDMKAVIQEMNRESLGAVFIVDSNQHLLGIITDGDIRRSVAMHENILDLPIETVMVNNPRTLAPEQPAVIALNLMEKYQITILPIVDKNHKIQGILHLHDILGKGEFAFTAH</sequence>
<dbReference type="SMART" id="SM00116">
    <property type="entry name" value="CBS"/>
    <property type="match status" value="2"/>
</dbReference>
<keyword evidence="5" id="KW-0479">Metal-binding</keyword>
<evidence type="ECO:0000256" key="2">
    <source>
        <dbReference type="ARBA" id="ARBA00022737"/>
    </source>
</evidence>
<keyword evidence="3 7" id="KW-0129">CBS domain</keyword>
<dbReference type="CDD" id="cd05014">
    <property type="entry name" value="SIS_Kpsf"/>
    <property type="match status" value="1"/>
</dbReference>
<accession>A0A1V1PCD7</accession>
<dbReference type="PROSITE" id="PS51371">
    <property type="entry name" value="CBS"/>
    <property type="match status" value="2"/>
</dbReference>
<dbReference type="GO" id="GO:1901135">
    <property type="term" value="P:carbohydrate derivative metabolic process"/>
    <property type="evidence" value="ECO:0007669"/>
    <property type="project" value="InterPro"/>
</dbReference>
<name>A0A1V1PCD7_9BACT</name>
<dbReference type="Pfam" id="PF00571">
    <property type="entry name" value="CBS"/>
    <property type="match status" value="2"/>
</dbReference>
<dbReference type="GO" id="GO:0046872">
    <property type="term" value="F:metal ion binding"/>
    <property type="evidence" value="ECO:0007669"/>
    <property type="project" value="UniProtKB-KW"/>
</dbReference>
<evidence type="ECO:0000313" key="10">
    <source>
        <dbReference type="EMBL" id="ETR72470.1"/>
    </source>
</evidence>
<dbReference type="SUPFAM" id="SSF53697">
    <property type="entry name" value="SIS domain"/>
    <property type="match status" value="1"/>
</dbReference>
<dbReference type="NCBIfam" id="TIGR00393">
    <property type="entry name" value="kpsF"/>
    <property type="match status" value="1"/>
</dbReference>
<feature type="domain" description="SIS" evidence="9">
    <location>
        <begin position="31"/>
        <end position="174"/>
    </location>
</feature>
<evidence type="ECO:0000259" key="9">
    <source>
        <dbReference type="PROSITE" id="PS51464"/>
    </source>
</evidence>
<dbReference type="Gene3D" id="3.10.580.10">
    <property type="entry name" value="CBS-domain"/>
    <property type="match status" value="1"/>
</dbReference>
<evidence type="ECO:0000256" key="5">
    <source>
        <dbReference type="PIRSR" id="PIRSR004692-2"/>
    </source>
</evidence>
<comment type="caution">
    <text evidence="10">The sequence shown here is derived from an EMBL/GenBank/DDBJ whole genome shotgun (WGS) entry which is preliminary data.</text>
</comment>
<dbReference type="AlphaFoldDB" id="A0A1V1PCD7"/>
<evidence type="ECO:0000259" key="8">
    <source>
        <dbReference type="PROSITE" id="PS51371"/>
    </source>
</evidence>
<evidence type="ECO:0000256" key="7">
    <source>
        <dbReference type="PROSITE-ProRule" id="PRU00703"/>
    </source>
</evidence>
<keyword evidence="10" id="KW-0413">Isomerase</keyword>
<dbReference type="EMBL" id="ATBP01000144">
    <property type="protein sequence ID" value="ETR72470.1"/>
    <property type="molecule type" value="Genomic_DNA"/>
</dbReference>
<reference evidence="11" key="1">
    <citation type="submission" date="2012-11" db="EMBL/GenBank/DDBJ databases">
        <authorList>
            <person name="Lucero-Rivera Y.E."/>
            <person name="Tovar-Ramirez D."/>
        </authorList>
    </citation>
    <scope>NUCLEOTIDE SEQUENCE [LARGE SCALE GENOMIC DNA]</scope>
    <source>
        <strain evidence="11">Araruama</strain>
    </source>
</reference>
<feature type="site" description="Catalytically relevant" evidence="6">
    <location>
        <position position="49"/>
    </location>
</feature>
<dbReference type="InterPro" id="IPR046348">
    <property type="entry name" value="SIS_dom_sf"/>
</dbReference>
<dbReference type="GO" id="GO:0097367">
    <property type="term" value="F:carbohydrate derivative binding"/>
    <property type="evidence" value="ECO:0007669"/>
    <property type="project" value="InterPro"/>
</dbReference>
<comment type="similarity">
    <text evidence="1 4">Belongs to the SIS family. GutQ/KpsF subfamily.</text>
</comment>
<dbReference type="Pfam" id="PF01380">
    <property type="entry name" value="SIS"/>
    <property type="match status" value="1"/>
</dbReference>
<dbReference type="CDD" id="cd04604">
    <property type="entry name" value="CBS_pair_SIS_assoc"/>
    <property type="match status" value="1"/>
</dbReference>
<dbReference type="PIRSF" id="PIRSF004692">
    <property type="entry name" value="KdsD_KpsF"/>
    <property type="match status" value="1"/>
</dbReference>
<dbReference type="PROSITE" id="PS51464">
    <property type="entry name" value="SIS"/>
    <property type="match status" value="1"/>
</dbReference>
<dbReference type="InterPro" id="IPR046342">
    <property type="entry name" value="CBS_dom_sf"/>
</dbReference>
<gene>
    <name evidence="10" type="ORF">OMM_01691</name>
</gene>
<feature type="domain" description="CBS" evidence="8">
    <location>
        <begin position="201"/>
        <end position="261"/>
    </location>
</feature>
<feature type="site" description="Catalytically relevant" evidence="6">
    <location>
        <position position="142"/>
    </location>
</feature>
<evidence type="ECO:0000313" key="11">
    <source>
        <dbReference type="Proteomes" id="UP000189670"/>
    </source>
</evidence>
<feature type="domain" description="CBS" evidence="8">
    <location>
        <begin position="267"/>
        <end position="324"/>
    </location>
</feature>
<feature type="site" description="Catalytically relevant" evidence="6">
    <location>
        <position position="183"/>
    </location>
</feature>
<dbReference type="InterPro" id="IPR004800">
    <property type="entry name" value="KdsD/KpsF-type"/>
</dbReference>
<organism evidence="10 11">
    <name type="scientific">Candidatus Magnetoglobus multicellularis str. Araruama</name>
    <dbReference type="NCBI Taxonomy" id="890399"/>
    <lineage>
        <taxon>Bacteria</taxon>
        <taxon>Pseudomonadati</taxon>
        <taxon>Thermodesulfobacteriota</taxon>
        <taxon>Desulfobacteria</taxon>
        <taxon>Desulfobacterales</taxon>
        <taxon>Desulfobacteraceae</taxon>
        <taxon>Candidatus Magnetoglobus</taxon>
    </lineage>
</organism>
<evidence type="ECO:0000256" key="3">
    <source>
        <dbReference type="ARBA" id="ARBA00023122"/>
    </source>
</evidence>
<dbReference type="Gene3D" id="3.40.50.10490">
    <property type="entry name" value="Glucose-6-phosphate isomerase like protein, domain 1"/>
    <property type="match status" value="1"/>
</dbReference>
<dbReference type="InterPro" id="IPR001347">
    <property type="entry name" value="SIS_dom"/>
</dbReference>
<dbReference type="InterPro" id="IPR035474">
    <property type="entry name" value="SIS_Kpsf"/>
</dbReference>
<proteinExistence type="inferred from homology"/>
<dbReference type="PANTHER" id="PTHR42745:SF1">
    <property type="entry name" value="ARABINOSE 5-PHOSPHATE ISOMERASE KDSD"/>
    <property type="match status" value="1"/>
</dbReference>
<dbReference type="GO" id="GO:0005975">
    <property type="term" value="P:carbohydrate metabolic process"/>
    <property type="evidence" value="ECO:0007669"/>
    <property type="project" value="InterPro"/>
</dbReference>
<evidence type="ECO:0000256" key="6">
    <source>
        <dbReference type="PIRSR" id="PIRSR004692-3"/>
    </source>
</evidence>
<feature type="site" description="Catalytically relevant" evidence="6">
    <location>
        <position position="101"/>
    </location>
</feature>
<dbReference type="InterPro" id="IPR000644">
    <property type="entry name" value="CBS_dom"/>
</dbReference>
<protein>
    <submittedName>
        <fullName evidence="10">Arabinose-5-phosphate isomerase</fullName>
    </submittedName>
</protein>
<dbReference type="Proteomes" id="UP000189670">
    <property type="component" value="Unassembled WGS sequence"/>
</dbReference>
<feature type="binding site" evidence="5">
    <location>
        <position position="72"/>
    </location>
    <ligand>
        <name>Zn(2+)</name>
        <dbReference type="ChEBI" id="CHEBI:29105"/>
    </ligand>
</feature>
<evidence type="ECO:0000256" key="1">
    <source>
        <dbReference type="ARBA" id="ARBA00008165"/>
    </source>
</evidence>
<dbReference type="FunFam" id="3.40.50.10490:FF:000011">
    <property type="entry name" value="Arabinose 5-phosphate isomerase"/>
    <property type="match status" value="1"/>
</dbReference>